<evidence type="ECO:0000259" key="3">
    <source>
        <dbReference type="PROSITE" id="PS51677"/>
    </source>
</evidence>
<evidence type="ECO:0000313" key="5">
    <source>
        <dbReference type="Proteomes" id="UP000310406"/>
    </source>
</evidence>
<dbReference type="GO" id="GO:0005975">
    <property type="term" value="P:carbohydrate metabolic process"/>
    <property type="evidence" value="ECO:0007669"/>
    <property type="project" value="InterPro"/>
</dbReference>
<keyword evidence="2" id="KW-0378">Hydrolase</keyword>
<dbReference type="OrthoDB" id="115239at2"/>
<evidence type="ECO:0000256" key="1">
    <source>
        <dbReference type="ARBA" id="ARBA00022723"/>
    </source>
</evidence>
<dbReference type="AlphaFoldDB" id="A0A4S8RRY8"/>
<dbReference type="SUPFAM" id="SSF88713">
    <property type="entry name" value="Glycoside hydrolase/deacetylase"/>
    <property type="match status" value="1"/>
</dbReference>
<dbReference type="GO" id="GO:0016810">
    <property type="term" value="F:hydrolase activity, acting on carbon-nitrogen (but not peptide) bonds"/>
    <property type="evidence" value="ECO:0007669"/>
    <property type="project" value="InterPro"/>
</dbReference>
<dbReference type="InterPro" id="IPR002509">
    <property type="entry name" value="NODB_dom"/>
</dbReference>
<dbReference type="Proteomes" id="UP000310406">
    <property type="component" value="Unassembled WGS sequence"/>
</dbReference>
<dbReference type="GO" id="GO:0046872">
    <property type="term" value="F:metal ion binding"/>
    <property type="evidence" value="ECO:0007669"/>
    <property type="project" value="UniProtKB-KW"/>
</dbReference>
<reference evidence="4 5" key="1">
    <citation type="submission" date="2019-03" db="EMBL/GenBank/DDBJ databases">
        <title>Muricauda SCR12 sp.nov, a marine bacterium isolated from Pacific Ocean:the Okinawa trough.</title>
        <authorList>
            <person name="Liu L."/>
        </authorList>
    </citation>
    <scope>NUCLEOTIDE SEQUENCE [LARGE SCALE GENOMIC DNA]</scope>
    <source>
        <strain evidence="4 5">SCR12</strain>
    </source>
</reference>
<dbReference type="PROSITE" id="PS51677">
    <property type="entry name" value="NODB"/>
    <property type="match status" value="1"/>
</dbReference>
<organism evidence="4 5">
    <name type="scientific">Flagellimonas alvinocaridis</name>
    <dbReference type="NCBI Taxonomy" id="2530200"/>
    <lineage>
        <taxon>Bacteria</taxon>
        <taxon>Pseudomonadati</taxon>
        <taxon>Bacteroidota</taxon>
        <taxon>Flavobacteriia</taxon>
        <taxon>Flavobacteriales</taxon>
        <taxon>Flavobacteriaceae</taxon>
        <taxon>Flagellimonas</taxon>
    </lineage>
</organism>
<dbReference type="PANTHER" id="PTHR10587">
    <property type="entry name" value="GLYCOSYL TRANSFERASE-RELATED"/>
    <property type="match status" value="1"/>
</dbReference>
<dbReference type="PANTHER" id="PTHR10587:SF133">
    <property type="entry name" value="CHITIN DEACETYLASE 1-RELATED"/>
    <property type="match status" value="1"/>
</dbReference>
<keyword evidence="1" id="KW-0479">Metal-binding</keyword>
<proteinExistence type="predicted"/>
<sequence>MTLKHLLFIVSCTVIQMGNAQKTVAITIDDVPNTRLYQKHGYSSKLMARLDSLEIPIAIFINEGLLYRTDSITKNFELLRQWAQRNYITLGNHSFSHPRYSEMGIKAFADEIVKGEAITRELAKKNNKSLDYFRFPFNDIGQDSLQHVQVRQYLKDKGYVLTPHTVESSDWMFSSVYEHYLDQKDFAKAKEIGEAYLATTLAYFDFFERMAQTKYQRPIQQIYLCHDNPLNADYLPKLVAALKKRGYTMVGLGEALQDTVYAQKDEYYKKWGVSWLYRWMPSQEERVPWMKQEPSTTQIQELFEALQEK</sequence>
<dbReference type="EMBL" id="SNTZ01000001">
    <property type="protein sequence ID" value="THV61497.1"/>
    <property type="molecule type" value="Genomic_DNA"/>
</dbReference>
<dbReference type="Pfam" id="PF01522">
    <property type="entry name" value="Polysacc_deac_1"/>
    <property type="match status" value="1"/>
</dbReference>
<accession>A0A4S8RRY8</accession>
<dbReference type="InterPro" id="IPR011330">
    <property type="entry name" value="Glyco_hydro/deAcase_b/a-brl"/>
</dbReference>
<dbReference type="Gene3D" id="3.20.20.370">
    <property type="entry name" value="Glycoside hydrolase/deacetylase"/>
    <property type="match status" value="1"/>
</dbReference>
<dbReference type="GO" id="GO:0016020">
    <property type="term" value="C:membrane"/>
    <property type="evidence" value="ECO:0007669"/>
    <property type="project" value="TreeGrafter"/>
</dbReference>
<feature type="domain" description="NodB homology" evidence="3">
    <location>
        <begin position="22"/>
        <end position="250"/>
    </location>
</feature>
<keyword evidence="5" id="KW-1185">Reference proteome</keyword>
<dbReference type="InterPro" id="IPR050248">
    <property type="entry name" value="Polysacc_deacetylase_ArnD"/>
</dbReference>
<comment type="caution">
    <text evidence="4">The sequence shown here is derived from an EMBL/GenBank/DDBJ whole genome shotgun (WGS) entry which is preliminary data.</text>
</comment>
<gene>
    <name evidence="4" type="ORF">EZV76_03990</name>
</gene>
<name>A0A4S8RRY8_9FLAO</name>
<dbReference type="RefSeq" id="WP_136565274.1">
    <property type="nucleotide sequence ID" value="NZ_SNTZ01000001.1"/>
</dbReference>
<evidence type="ECO:0000256" key="2">
    <source>
        <dbReference type="ARBA" id="ARBA00022801"/>
    </source>
</evidence>
<protein>
    <submittedName>
        <fullName evidence="4">Polysaccharide deacetylase</fullName>
    </submittedName>
</protein>
<evidence type="ECO:0000313" key="4">
    <source>
        <dbReference type="EMBL" id="THV61497.1"/>
    </source>
</evidence>